<feature type="non-terminal residue" evidence="1">
    <location>
        <position position="257"/>
    </location>
</feature>
<evidence type="ECO:0000313" key="2">
    <source>
        <dbReference type="Proteomes" id="UP000023152"/>
    </source>
</evidence>
<sequence length="257" mass="30751">MKSLTEIKNNIIPREKHKFGISYHCFVPLTMNNEKVINHFILFCHNTGLLIKYDEQNKSFHYQKLPICPAFNDFASYSFVYLHDFIFLFGGINSITHERTKLVYKYSMKDKIWDECKITLPMEINLSFAILSDDKNVHVIGGSNVKDEVQTIHLSVNVKELFINIYEKIIELKNEIMKMKLERPYIIPIEKQRMNEDEKENKEVIELPEDWKTRKTQIETFEKKLKEWNEEKRMESNGMNWDDIWGFDGELQQTKKR</sequence>
<keyword evidence="2" id="KW-1185">Reference proteome</keyword>
<gene>
    <name evidence="1" type="ORF">RFI_37748</name>
</gene>
<proteinExistence type="predicted"/>
<protein>
    <recommendedName>
        <fullName evidence="3">Kelch motif family protein</fullName>
    </recommendedName>
</protein>
<evidence type="ECO:0000313" key="1">
    <source>
        <dbReference type="EMBL" id="ETN99719.1"/>
    </source>
</evidence>
<dbReference type="SUPFAM" id="SSF117281">
    <property type="entry name" value="Kelch motif"/>
    <property type="match status" value="1"/>
</dbReference>
<dbReference type="Proteomes" id="UP000023152">
    <property type="component" value="Unassembled WGS sequence"/>
</dbReference>
<dbReference type="Gene3D" id="2.120.10.80">
    <property type="entry name" value="Kelch-type beta propeller"/>
    <property type="match status" value="1"/>
</dbReference>
<accession>X6LG64</accession>
<dbReference type="EMBL" id="ASPP01043124">
    <property type="protein sequence ID" value="ETN99719.1"/>
    <property type="molecule type" value="Genomic_DNA"/>
</dbReference>
<name>X6LG64_RETFI</name>
<dbReference type="InterPro" id="IPR015915">
    <property type="entry name" value="Kelch-typ_b-propeller"/>
</dbReference>
<reference evidence="1 2" key="1">
    <citation type="journal article" date="2013" name="Curr. Biol.">
        <title>The Genome of the Foraminiferan Reticulomyxa filosa.</title>
        <authorList>
            <person name="Glockner G."/>
            <person name="Hulsmann N."/>
            <person name="Schleicher M."/>
            <person name="Noegel A.A."/>
            <person name="Eichinger L."/>
            <person name="Gallinger C."/>
            <person name="Pawlowski J."/>
            <person name="Sierra R."/>
            <person name="Euteneuer U."/>
            <person name="Pillet L."/>
            <person name="Moustafa A."/>
            <person name="Platzer M."/>
            <person name="Groth M."/>
            <person name="Szafranski K."/>
            <person name="Schliwa M."/>
        </authorList>
    </citation>
    <scope>NUCLEOTIDE SEQUENCE [LARGE SCALE GENOMIC DNA]</scope>
</reference>
<evidence type="ECO:0008006" key="3">
    <source>
        <dbReference type="Google" id="ProtNLM"/>
    </source>
</evidence>
<dbReference type="AlphaFoldDB" id="X6LG64"/>
<organism evidence="1 2">
    <name type="scientific">Reticulomyxa filosa</name>
    <dbReference type="NCBI Taxonomy" id="46433"/>
    <lineage>
        <taxon>Eukaryota</taxon>
        <taxon>Sar</taxon>
        <taxon>Rhizaria</taxon>
        <taxon>Retaria</taxon>
        <taxon>Foraminifera</taxon>
        <taxon>Monothalamids</taxon>
        <taxon>Reticulomyxidae</taxon>
        <taxon>Reticulomyxa</taxon>
    </lineage>
</organism>
<comment type="caution">
    <text evidence="1">The sequence shown here is derived from an EMBL/GenBank/DDBJ whole genome shotgun (WGS) entry which is preliminary data.</text>
</comment>